<feature type="domain" description="Disease resistance N-terminal" evidence="8">
    <location>
        <begin position="12"/>
        <end position="100"/>
    </location>
</feature>
<dbReference type="SUPFAM" id="SSF52047">
    <property type="entry name" value="RNI-like"/>
    <property type="match status" value="1"/>
</dbReference>
<dbReference type="OrthoDB" id="1306028at2759"/>
<proteinExistence type="inferred from homology"/>
<protein>
    <recommendedName>
        <fullName evidence="12">AAA+ ATPase domain-containing protein</fullName>
    </recommendedName>
</protein>
<reference evidence="11" key="2">
    <citation type="submission" date="2015-07" db="EMBL/GenBank/DDBJ databases">
        <authorList>
            <person name="Noorani M."/>
        </authorList>
    </citation>
    <scope>NUCLEOTIDE SEQUENCE</scope>
    <source>
        <strain evidence="11">Yugu1</strain>
    </source>
</reference>
<dbReference type="InterPro" id="IPR055414">
    <property type="entry name" value="LRR_R13L4/SHOC2-like"/>
</dbReference>
<dbReference type="PANTHER" id="PTHR23155:SF1028">
    <property type="entry name" value="OS08G0174800 PROTEIN"/>
    <property type="match status" value="1"/>
</dbReference>
<evidence type="ECO:0000256" key="2">
    <source>
        <dbReference type="ARBA" id="ARBA00022614"/>
    </source>
</evidence>
<sequence length="978" mass="111529">MDRMMVSVAGGAMGSLLQKVGSLTAEQGSRLMGVPADIEWLKRELKSMKAFLMGLSDIEDPDEVVKCWKEELRELSYDMEDAIDMFVLRDGHGRGSDRRSSSSSSTVGFMEFFQRGKGLVGCLNSYYAMAGNIQQLRGRVLEAEQRRKRYQLSEPTMHHAVDTRVVALYREALSLVGVDGPREAIISWLMGGDNVSSPPQDRRVVSIVGFGGIGKTTLAKQIFDKIKGQFDCAAFVSVSREPRINYIFKQILLQFQAPDRLIVELGLLDQQGDHQPFIDLLRRYLQGKRYIVVVDDIWKKQAWEIINCGLFKNGCGGRIITTTRIYNVAKWCTSGGGYVHRMEPLHYDDSRRLFLRRVFNSEVCHPCIEPVFGKILRKCGGSPLAILTVSSILVDKGEPDQWEQVCNSIGMGISHDGDVSAMRMILSHSYFDLPHHLRACLLYLSIFPEDHVIERKLLVYRWIAEGFVHAGLGENITKVGESYFHELINRNLIKPTNIEYDGRASACQVHDTILDFIVSKSIEENYVTLLGPEEQGLDKKIHRLSIHNCQLEEDIIKLEGHNLAHVRSLNIFDYIERIPSGLTNLRVLHLDDYFYDAKDDEDMDGQDLDQFIGNVTEHIHLKYLGIRKYFYIQRLPEEFGNLRYLETLDIRYGLIVEELPASINKLQCLVRLFVPFFTTMPYGGIGEMKALEELKTISVTDQSLVFLKELRRLTRLRILGLHIVTSQMDDDMALALMPSLNKLGRWSLRSLSVEASTESWRCTTISLEPCLWQRALQNLRKIKIDRVAGVPAWMGSLNNLEQMKLVVLKVDQHQLDVLGGLRNLLHLDLNIHNYPDEILIFNGSKGFQSLRYLHMNVSICSEATRRRVVMFEAGSMPQIQYLNLFLNTWCRDYPCSERHIRMCMLSESEFSNFYDMGIENLSSLTIVEVVNHCCVPMAAEIGEATIKKAVSKLPSCSNATLRVRTLVLFVIREIDQFL</sequence>
<keyword evidence="4" id="KW-0547">Nucleotide-binding</keyword>
<dbReference type="Gene3D" id="3.80.10.10">
    <property type="entry name" value="Ribonuclease Inhibitor"/>
    <property type="match status" value="1"/>
</dbReference>
<feature type="domain" description="Disease resistance protein winged helix" evidence="9">
    <location>
        <begin position="446"/>
        <end position="517"/>
    </location>
</feature>
<evidence type="ECO:0000256" key="4">
    <source>
        <dbReference type="ARBA" id="ARBA00022741"/>
    </source>
</evidence>
<evidence type="ECO:0000256" key="1">
    <source>
        <dbReference type="ARBA" id="ARBA00008894"/>
    </source>
</evidence>
<evidence type="ECO:0000256" key="5">
    <source>
        <dbReference type="ARBA" id="ARBA00022821"/>
    </source>
</evidence>
<dbReference type="Gene3D" id="1.10.8.430">
    <property type="entry name" value="Helical domain of apoptotic protease-activating factors"/>
    <property type="match status" value="1"/>
</dbReference>
<evidence type="ECO:0000256" key="3">
    <source>
        <dbReference type="ARBA" id="ARBA00022737"/>
    </source>
</evidence>
<keyword evidence="2" id="KW-0433">Leucine-rich repeat</keyword>
<dbReference type="Pfam" id="PF00931">
    <property type="entry name" value="NB-ARC"/>
    <property type="match status" value="1"/>
</dbReference>
<dbReference type="InterPro" id="IPR032675">
    <property type="entry name" value="LRR_dom_sf"/>
</dbReference>
<evidence type="ECO:0000259" key="8">
    <source>
        <dbReference type="Pfam" id="PF18052"/>
    </source>
</evidence>
<dbReference type="InterPro" id="IPR036388">
    <property type="entry name" value="WH-like_DNA-bd_sf"/>
</dbReference>
<dbReference type="SUPFAM" id="SSF52540">
    <property type="entry name" value="P-loop containing nucleoside triphosphate hydrolases"/>
    <property type="match status" value="1"/>
</dbReference>
<dbReference type="GO" id="GO:0002758">
    <property type="term" value="P:innate immune response-activating signaling pathway"/>
    <property type="evidence" value="ECO:0007669"/>
    <property type="project" value="UniProtKB-ARBA"/>
</dbReference>
<dbReference type="AlphaFoldDB" id="A0A368R7H3"/>
<dbReference type="InterPro" id="IPR002182">
    <property type="entry name" value="NB-ARC"/>
</dbReference>
<reference evidence="11" key="1">
    <citation type="journal article" date="2012" name="Nat. Biotechnol.">
        <title>Reference genome sequence of the model plant Setaria.</title>
        <authorList>
            <person name="Bennetzen J.L."/>
            <person name="Schmutz J."/>
            <person name="Wang H."/>
            <person name="Percifield R."/>
            <person name="Hawkins J."/>
            <person name="Pontaroli A.C."/>
            <person name="Estep M."/>
            <person name="Feng L."/>
            <person name="Vaughn J.N."/>
            <person name="Grimwood J."/>
            <person name="Jenkins J."/>
            <person name="Barry K."/>
            <person name="Lindquist E."/>
            <person name="Hellsten U."/>
            <person name="Deshpande S."/>
            <person name="Wang X."/>
            <person name="Wu X."/>
            <person name="Mitros T."/>
            <person name="Triplett J."/>
            <person name="Yang X."/>
            <person name="Ye C.Y."/>
            <person name="Mauro-Herrera M."/>
            <person name="Wang L."/>
            <person name="Li P."/>
            <person name="Sharma M."/>
            <person name="Sharma R."/>
            <person name="Ronald P.C."/>
            <person name="Panaud O."/>
            <person name="Kellogg E.A."/>
            <person name="Brutnell T.P."/>
            <person name="Doust A.N."/>
            <person name="Tuskan G.A."/>
            <person name="Rokhsar D."/>
            <person name="Devos K.M."/>
        </authorList>
    </citation>
    <scope>NUCLEOTIDE SEQUENCE [LARGE SCALE GENOMIC DNA]</scope>
    <source>
        <strain evidence="11">Yugu1</strain>
    </source>
</reference>
<dbReference type="Pfam" id="PF18052">
    <property type="entry name" value="Rx_N"/>
    <property type="match status" value="1"/>
</dbReference>
<name>A0A368R7H3_SETIT</name>
<dbReference type="InterPro" id="IPR042197">
    <property type="entry name" value="Apaf_helical"/>
</dbReference>
<dbReference type="PRINTS" id="PR00364">
    <property type="entry name" value="DISEASERSIST"/>
</dbReference>
<dbReference type="InterPro" id="IPR058922">
    <property type="entry name" value="WHD_DRP"/>
</dbReference>
<evidence type="ECO:0000313" key="11">
    <source>
        <dbReference type="EMBL" id="RCV26024.1"/>
    </source>
</evidence>
<feature type="domain" description="NB-ARC" evidence="7">
    <location>
        <begin position="183"/>
        <end position="363"/>
    </location>
</feature>
<evidence type="ECO:0000259" key="9">
    <source>
        <dbReference type="Pfam" id="PF23559"/>
    </source>
</evidence>
<dbReference type="Gene3D" id="1.10.10.10">
    <property type="entry name" value="Winged helix-like DNA-binding domain superfamily/Winged helix DNA-binding domain"/>
    <property type="match status" value="1"/>
</dbReference>
<dbReference type="CDD" id="cd14798">
    <property type="entry name" value="RX-CC_like"/>
    <property type="match status" value="1"/>
</dbReference>
<dbReference type="InterPro" id="IPR027417">
    <property type="entry name" value="P-loop_NTPase"/>
</dbReference>
<evidence type="ECO:0008006" key="12">
    <source>
        <dbReference type="Google" id="ProtNLM"/>
    </source>
</evidence>
<comment type="similarity">
    <text evidence="1">Belongs to the disease resistance NB-LRR family.</text>
</comment>
<keyword evidence="6" id="KW-0175">Coiled coil</keyword>
<dbReference type="GO" id="GO:0042742">
    <property type="term" value="P:defense response to bacterium"/>
    <property type="evidence" value="ECO:0007669"/>
    <property type="project" value="UniProtKB-ARBA"/>
</dbReference>
<organism evidence="11">
    <name type="scientific">Setaria italica</name>
    <name type="common">Foxtail millet</name>
    <name type="synonym">Panicum italicum</name>
    <dbReference type="NCBI Taxonomy" id="4555"/>
    <lineage>
        <taxon>Eukaryota</taxon>
        <taxon>Viridiplantae</taxon>
        <taxon>Streptophyta</taxon>
        <taxon>Embryophyta</taxon>
        <taxon>Tracheophyta</taxon>
        <taxon>Spermatophyta</taxon>
        <taxon>Magnoliopsida</taxon>
        <taxon>Liliopsida</taxon>
        <taxon>Poales</taxon>
        <taxon>Poaceae</taxon>
        <taxon>PACMAD clade</taxon>
        <taxon>Panicoideae</taxon>
        <taxon>Panicodae</taxon>
        <taxon>Paniceae</taxon>
        <taxon>Cenchrinae</taxon>
        <taxon>Setaria</taxon>
    </lineage>
</organism>
<evidence type="ECO:0000259" key="7">
    <source>
        <dbReference type="Pfam" id="PF00931"/>
    </source>
</evidence>
<dbReference type="GO" id="GO:0043531">
    <property type="term" value="F:ADP binding"/>
    <property type="evidence" value="ECO:0007669"/>
    <property type="project" value="InterPro"/>
</dbReference>
<dbReference type="Gene3D" id="1.20.5.4130">
    <property type="match status" value="1"/>
</dbReference>
<dbReference type="FunFam" id="1.10.10.10:FF:000322">
    <property type="entry name" value="Probable disease resistance protein At1g63360"/>
    <property type="match status" value="1"/>
</dbReference>
<dbReference type="InterPro" id="IPR041118">
    <property type="entry name" value="Rx_N"/>
</dbReference>
<dbReference type="EMBL" id="CM003532">
    <property type="protein sequence ID" value="RCV26024.1"/>
    <property type="molecule type" value="Genomic_DNA"/>
</dbReference>
<dbReference type="Gene3D" id="3.40.50.300">
    <property type="entry name" value="P-loop containing nucleotide triphosphate hydrolases"/>
    <property type="match status" value="1"/>
</dbReference>
<evidence type="ECO:0000256" key="6">
    <source>
        <dbReference type="ARBA" id="ARBA00023054"/>
    </source>
</evidence>
<dbReference type="GO" id="GO:0009626">
    <property type="term" value="P:plant-type hypersensitive response"/>
    <property type="evidence" value="ECO:0007669"/>
    <property type="project" value="UniProtKB-ARBA"/>
</dbReference>
<dbReference type="Pfam" id="PF23559">
    <property type="entry name" value="WHD_DRP"/>
    <property type="match status" value="1"/>
</dbReference>
<accession>A0A368R7H3</accession>
<evidence type="ECO:0000259" key="10">
    <source>
        <dbReference type="Pfam" id="PF23598"/>
    </source>
</evidence>
<dbReference type="FunFam" id="3.40.50.300:FF:001091">
    <property type="entry name" value="Probable disease resistance protein At1g61300"/>
    <property type="match status" value="1"/>
</dbReference>
<gene>
    <name evidence="11" type="ORF">SETIT_5G212000v2</name>
</gene>
<keyword evidence="3" id="KW-0677">Repeat</keyword>
<dbReference type="InterPro" id="IPR038005">
    <property type="entry name" value="RX-like_CC"/>
</dbReference>
<dbReference type="InterPro" id="IPR044974">
    <property type="entry name" value="Disease_R_plants"/>
</dbReference>
<keyword evidence="5" id="KW-0611">Plant defense</keyword>
<dbReference type="Pfam" id="PF23598">
    <property type="entry name" value="LRR_14"/>
    <property type="match status" value="1"/>
</dbReference>
<dbReference type="PANTHER" id="PTHR23155">
    <property type="entry name" value="DISEASE RESISTANCE PROTEIN RP"/>
    <property type="match status" value="1"/>
</dbReference>
<feature type="domain" description="Disease resistance R13L4/SHOC-2-like LRR" evidence="10">
    <location>
        <begin position="565"/>
        <end position="956"/>
    </location>
</feature>